<accession>A0A3Q9G038</accession>
<name>A0A3Q9G038_9ACTO</name>
<keyword evidence="2" id="KW-1185">Reference proteome</keyword>
<dbReference type="RefSeq" id="WP_126702755.1">
    <property type="nucleotide sequence ID" value="NZ_CP034593.1"/>
</dbReference>
<dbReference type="AlphaFoldDB" id="A0A3Q9G038"/>
<gene>
    <name evidence="1" type="ORF">EJ997_00025</name>
</gene>
<evidence type="ECO:0000313" key="2">
    <source>
        <dbReference type="Proteomes" id="UP000280344"/>
    </source>
</evidence>
<reference evidence="1 2" key="1">
    <citation type="submission" date="2018-12" db="EMBL/GenBank/DDBJ databases">
        <title>Complete genome sequence of Flaviflexus sp. H23T48.</title>
        <authorList>
            <person name="Bae J.-W."/>
            <person name="Lee J.-Y."/>
        </authorList>
    </citation>
    <scope>NUCLEOTIDE SEQUENCE [LARGE SCALE GENOMIC DNA]</scope>
    <source>
        <strain evidence="1 2">H23T48</strain>
    </source>
</reference>
<protein>
    <submittedName>
        <fullName evidence="1">Uncharacterized protein</fullName>
    </submittedName>
</protein>
<sequence length="117" mass="12498">MVVNVIYRPVAKKNFSSPSRRKPVAAPSTEASRGGYLLPGSAQVGNLLANPESQAILCDKEIHGFLLFGIFQVDDEEGLAVFPRATMASPSSLPAHSIVGKKPRSVIAFQISSARFS</sequence>
<organism evidence="1 2">
    <name type="scientific">Flaviflexus ciconiae</name>
    <dbReference type="NCBI Taxonomy" id="2496867"/>
    <lineage>
        <taxon>Bacteria</taxon>
        <taxon>Bacillati</taxon>
        <taxon>Actinomycetota</taxon>
        <taxon>Actinomycetes</taxon>
        <taxon>Actinomycetales</taxon>
        <taxon>Actinomycetaceae</taxon>
        <taxon>Flaviflexus</taxon>
    </lineage>
</organism>
<proteinExistence type="predicted"/>
<dbReference type="KEGG" id="flh:EJ997_00025"/>
<dbReference type="EMBL" id="CP034593">
    <property type="protein sequence ID" value="AZQ75945.1"/>
    <property type="molecule type" value="Genomic_DNA"/>
</dbReference>
<dbReference type="Proteomes" id="UP000280344">
    <property type="component" value="Chromosome"/>
</dbReference>
<evidence type="ECO:0000313" key="1">
    <source>
        <dbReference type="EMBL" id="AZQ75945.1"/>
    </source>
</evidence>